<gene>
    <name evidence="1" type="ORF">C7B46_00765</name>
</gene>
<reference evidence="1 2" key="1">
    <citation type="journal article" date="2014" name="BMC Genomics">
        <title>Comparison of environmental and isolate Sulfobacillus genomes reveals diverse carbon, sulfur, nitrogen, and hydrogen metabolisms.</title>
        <authorList>
            <person name="Justice N.B."/>
            <person name="Norman A."/>
            <person name="Brown C.T."/>
            <person name="Singh A."/>
            <person name="Thomas B.C."/>
            <person name="Banfield J.F."/>
        </authorList>
    </citation>
    <scope>NUCLEOTIDE SEQUENCE [LARGE SCALE GENOMIC DNA]</scope>
    <source>
        <strain evidence="1">AMDSBA4</strain>
    </source>
</reference>
<sequence length="157" mass="18151">MNLDSPPYILDNDEACVATIQDNWTKSKSQNKEDLTLHLELFPEPFIGRVDAPIVLLNLNPGFDVQSDPDWHRKSIMREAVADNLSRRAQEYPFYLLRPDFVGSAIAKWWRTLLAPWIADHPDNLKQVARSVLAVELFPYHSKKYGRYRARDAIVCL</sequence>
<evidence type="ECO:0000313" key="2">
    <source>
        <dbReference type="Proteomes" id="UP000242972"/>
    </source>
</evidence>
<evidence type="ECO:0000313" key="1">
    <source>
        <dbReference type="EMBL" id="PSR35553.1"/>
    </source>
</evidence>
<organism evidence="1 2">
    <name type="scientific">Sulfobacillus benefaciens</name>
    <dbReference type="NCBI Taxonomy" id="453960"/>
    <lineage>
        <taxon>Bacteria</taxon>
        <taxon>Bacillati</taxon>
        <taxon>Bacillota</taxon>
        <taxon>Clostridia</taxon>
        <taxon>Eubacteriales</taxon>
        <taxon>Clostridiales Family XVII. Incertae Sedis</taxon>
        <taxon>Sulfobacillus</taxon>
    </lineage>
</organism>
<dbReference type="Proteomes" id="UP000242972">
    <property type="component" value="Unassembled WGS sequence"/>
</dbReference>
<protein>
    <recommendedName>
        <fullName evidence="3">DUF1643 domain-containing protein</fullName>
    </recommendedName>
</protein>
<accession>A0A2T2XM42</accession>
<dbReference type="AlphaFoldDB" id="A0A2T2XM42"/>
<dbReference type="EMBL" id="PXYW01000001">
    <property type="protein sequence ID" value="PSR35553.1"/>
    <property type="molecule type" value="Genomic_DNA"/>
</dbReference>
<evidence type="ECO:0008006" key="3">
    <source>
        <dbReference type="Google" id="ProtNLM"/>
    </source>
</evidence>
<name>A0A2T2XM42_9FIRM</name>
<proteinExistence type="predicted"/>
<comment type="caution">
    <text evidence="1">The sequence shown here is derived from an EMBL/GenBank/DDBJ whole genome shotgun (WGS) entry which is preliminary data.</text>
</comment>